<dbReference type="AlphaFoldDB" id="A0A7C9EVX8"/>
<proteinExistence type="predicted"/>
<accession>A0A7C9EVX8</accession>
<name>A0A7C9EVX8_OPUST</name>
<dbReference type="EMBL" id="GISG01261752">
    <property type="protein sequence ID" value="MBA4674145.1"/>
    <property type="molecule type" value="Transcribed_RNA"/>
</dbReference>
<reference evidence="1" key="1">
    <citation type="journal article" date="2013" name="J. Plant Res.">
        <title>Effect of fungi and light on seed germination of three Opuntia species from semiarid lands of central Mexico.</title>
        <authorList>
            <person name="Delgado-Sanchez P."/>
            <person name="Jimenez-Bremont J.F."/>
            <person name="Guerrero-Gonzalez Mde L."/>
            <person name="Flores J."/>
        </authorList>
    </citation>
    <scope>NUCLEOTIDE SEQUENCE</scope>
    <source>
        <tissue evidence="1">Cladode</tissue>
    </source>
</reference>
<evidence type="ECO:0000313" key="1">
    <source>
        <dbReference type="EMBL" id="MBA4674145.1"/>
    </source>
</evidence>
<organism evidence="1">
    <name type="scientific">Opuntia streptacantha</name>
    <name type="common">Prickly pear cactus</name>
    <name type="synonym">Opuntia cardona</name>
    <dbReference type="NCBI Taxonomy" id="393608"/>
    <lineage>
        <taxon>Eukaryota</taxon>
        <taxon>Viridiplantae</taxon>
        <taxon>Streptophyta</taxon>
        <taxon>Embryophyta</taxon>
        <taxon>Tracheophyta</taxon>
        <taxon>Spermatophyta</taxon>
        <taxon>Magnoliopsida</taxon>
        <taxon>eudicotyledons</taxon>
        <taxon>Gunneridae</taxon>
        <taxon>Pentapetalae</taxon>
        <taxon>Caryophyllales</taxon>
        <taxon>Cactineae</taxon>
        <taxon>Cactaceae</taxon>
        <taxon>Opuntioideae</taxon>
        <taxon>Opuntia</taxon>
    </lineage>
</organism>
<reference evidence="1" key="2">
    <citation type="submission" date="2020-07" db="EMBL/GenBank/DDBJ databases">
        <authorList>
            <person name="Vera ALvarez R."/>
            <person name="Arias-Moreno D.M."/>
            <person name="Jimenez-Jacinto V."/>
            <person name="Jimenez-Bremont J.F."/>
            <person name="Swaminathan K."/>
            <person name="Moose S.P."/>
            <person name="Guerrero-Gonzalez M.L."/>
            <person name="Marino-Ramirez L."/>
            <person name="Landsman D."/>
            <person name="Rodriguez-Kessler M."/>
            <person name="Delgado-Sanchez P."/>
        </authorList>
    </citation>
    <scope>NUCLEOTIDE SEQUENCE</scope>
    <source>
        <tissue evidence="1">Cladode</tissue>
    </source>
</reference>
<sequence length="172" mass="18955">MVAVAVALVAALAAVAVLAVVYLPACLLPQWHPLACHPNQIQASQTSSAVCLNPNAPQWRLLLHHQRSPYHFVLLLITDHQFSALLAKNGGNTHLPHSQPCLPQLFFRKLLRLVQLQVVVGHCFVDLGLCHPLHHHLGVWKICNGVERNWSQMLALFHQGSHSACLVVKVLG</sequence>
<protein>
    <submittedName>
        <fullName evidence="1">Uncharacterized protein</fullName>
    </submittedName>
</protein>